<evidence type="ECO:0000313" key="2">
    <source>
        <dbReference type="EMBL" id="MPM03151.1"/>
    </source>
</evidence>
<feature type="transmembrane region" description="Helical" evidence="1">
    <location>
        <begin position="90"/>
        <end position="109"/>
    </location>
</feature>
<comment type="caution">
    <text evidence="2">The sequence shown here is derived from an EMBL/GenBank/DDBJ whole genome shotgun (WGS) entry which is preliminary data.</text>
</comment>
<protein>
    <recommendedName>
        <fullName evidence="3">TRAP transporter solute receptor, TAXI family</fullName>
    </recommendedName>
</protein>
<organism evidence="2">
    <name type="scientific">bioreactor metagenome</name>
    <dbReference type="NCBI Taxonomy" id="1076179"/>
    <lineage>
        <taxon>unclassified sequences</taxon>
        <taxon>metagenomes</taxon>
        <taxon>ecological metagenomes</taxon>
    </lineage>
</organism>
<dbReference type="EMBL" id="VSSQ01000928">
    <property type="protein sequence ID" value="MPM03151.1"/>
    <property type="molecule type" value="Genomic_DNA"/>
</dbReference>
<evidence type="ECO:0008006" key="3">
    <source>
        <dbReference type="Google" id="ProtNLM"/>
    </source>
</evidence>
<sequence>MASRSQVYSPGISLLGGILPEGSAPPAEDRENGRQWIMIENSFRCEGSRKKKVRRFIDTFLESPYYFFNEFEGILIHINRSVNRKMKKRVLVLAALALIFALSGSAVSAQTVKPDQLRFMAGPPGGNWFALGGALADLWTSKLIPTTSITGGAVANIINTHNAKGELGFSNTSMVAVGQKASDAPFKDPTGNTLIMANLYTQYTYFIARKDFVEKHGITSLDDLVTKKIPTRFATLKTGTGSEFIVNGVFKAGFGIADYRKELKDWGGSVEYASYSGGADLLADNHLDVFAFSVGKVASIVMQIESQTDIVLLGMEQSTLDKVGEAYGTVTFTVDPGIYKSVTETTPTVRVVGDYTCVVVRGDLDEQLVYDLCKVMYENQETLSKAVVDINELTPATAIPGGAIKSHPGAVRYWNEVSKK</sequence>
<evidence type="ECO:0000256" key="1">
    <source>
        <dbReference type="SAM" id="Phobius"/>
    </source>
</evidence>
<dbReference type="Gene3D" id="3.40.190.10">
    <property type="entry name" value="Periplasmic binding protein-like II"/>
    <property type="match status" value="2"/>
</dbReference>
<dbReference type="PANTHER" id="PTHR42941">
    <property type="entry name" value="SLL1037 PROTEIN"/>
    <property type="match status" value="1"/>
</dbReference>
<dbReference type="NCBIfam" id="TIGR02122">
    <property type="entry name" value="TRAP_TAXI"/>
    <property type="match status" value="1"/>
</dbReference>
<dbReference type="AlphaFoldDB" id="A0A644WI43"/>
<reference evidence="2" key="1">
    <citation type="submission" date="2019-08" db="EMBL/GenBank/DDBJ databases">
        <authorList>
            <person name="Kucharzyk K."/>
            <person name="Murdoch R.W."/>
            <person name="Higgins S."/>
            <person name="Loffler F."/>
        </authorList>
    </citation>
    <scope>NUCLEOTIDE SEQUENCE</scope>
</reference>
<keyword evidence="1" id="KW-0472">Membrane</keyword>
<name>A0A644WI43_9ZZZZ</name>
<gene>
    <name evidence="2" type="ORF">SDC9_49412</name>
</gene>
<proteinExistence type="predicted"/>
<keyword evidence="1" id="KW-1133">Transmembrane helix</keyword>
<keyword evidence="1" id="KW-0812">Transmembrane</keyword>
<dbReference type="SUPFAM" id="SSF53850">
    <property type="entry name" value="Periplasmic binding protein-like II"/>
    <property type="match status" value="1"/>
</dbReference>
<accession>A0A644WI43</accession>
<dbReference type="Pfam" id="PF16868">
    <property type="entry name" value="NMT1_3"/>
    <property type="match status" value="1"/>
</dbReference>
<dbReference type="InterPro" id="IPR011852">
    <property type="entry name" value="TRAP_TAXI"/>
</dbReference>
<dbReference type="PANTHER" id="PTHR42941:SF1">
    <property type="entry name" value="SLL1037 PROTEIN"/>
    <property type="match status" value="1"/>
</dbReference>